<evidence type="ECO:0000256" key="1">
    <source>
        <dbReference type="SAM" id="SignalP"/>
    </source>
</evidence>
<feature type="chain" id="PRO_5014785770" evidence="1">
    <location>
        <begin position="22"/>
        <end position="84"/>
    </location>
</feature>
<feature type="signal peptide" evidence="1">
    <location>
        <begin position="1"/>
        <end position="21"/>
    </location>
</feature>
<organism evidence="2">
    <name type="scientific">Anopheles darlingi</name>
    <name type="common">Mosquito</name>
    <dbReference type="NCBI Taxonomy" id="43151"/>
    <lineage>
        <taxon>Eukaryota</taxon>
        <taxon>Metazoa</taxon>
        <taxon>Ecdysozoa</taxon>
        <taxon>Arthropoda</taxon>
        <taxon>Hexapoda</taxon>
        <taxon>Insecta</taxon>
        <taxon>Pterygota</taxon>
        <taxon>Neoptera</taxon>
        <taxon>Endopterygota</taxon>
        <taxon>Diptera</taxon>
        <taxon>Nematocera</taxon>
        <taxon>Culicoidea</taxon>
        <taxon>Culicidae</taxon>
        <taxon>Anophelinae</taxon>
        <taxon>Anopheles</taxon>
    </lineage>
</organism>
<reference evidence="2" key="1">
    <citation type="submission" date="2018-01" db="EMBL/GenBank/DDBJ databases">
        <title>An insight into the sialome of Amazonian anophelines.</title>
        <authorList>
            <person name="Ribeiro J.M."/>
            <person name="Scarpassa V."/>
            <person name="Calvo E."/>
        </authorList>
    </citation>
    <scope>NUCLEOTIDE SEQUENCE</scope>
</reference>
<evidence type="ECO:0000313" key="2">
    <source>
        <dbReference type="EMBL" id="MBW71008.1"/>
    </source>
</evidence>
<dbReference type="EMBL" id="GGFL01006830">
    <property type="protein sequence ID" value="MBW71008.1"/>
    <property type="molecule type" value="Transcribed_RNA"/>
</dbReference>
<sequence length="84" mass="9131">MVVFIHIPMVCIPCIGTIVNCEPVPPSHIDHLEFLPVVEVLERLVLVVPVPLTPQAMGASVDPVVRAVVVVRVVRKNGRTSTQC</sequence>
<accession>A0A2M4D1P8</accession>
<name>A0A2M4D1P8_ANODA</name>
<keyword evidence="1" id="KW-0732">Signal</keyword>
<dbReference type="AlphaFoldDB" id="A0A2M4D1P8"/>
<proteinExistence type="predicted"/>
<protein>
    <submittedName>
        <fullName evidence="2">Putative secreted protein</fullName>
    </submittedName>
</protein>